<dbReference type="STRING" id="870435.A0A0C3JPJ2"/>
<dbReference type="InterPro" id="IPR001005">
    <property type="entry name" value="SANT/Myb"/>
</dbReference>
<dbReference type="Pfam" id="PF23082">
    <property type="entry name" value="Myb_DNA-binding_2"/>
    <property type="match status" value="1"/>
</dbReference>
<name>A0A0C3JPJ2_PISTI</name>
<evidence type="ECO:0000256" key="1">
    <source>
        <dbReference type="SAM" id="MobiDB-lite"/>
    </source>
</evidence>
<dbReference type="InterPro" id="IPR009057">
    <property type="entry name" value="Homeodomain-like_sf"/>
</dbReference>
<evidence type="ECO:0000313" key="4">
    <source>
        <dbReference type="EMBL" id="KIO11123.1"/>
    </source>
</evidence>
<feature type="compositionally biased region" description="Polar residues" evidence="1">
    <location>
        <begin position="194"/>
        <end position="206"/>
    </location>
</feature>
<dbReference type="PROSITE" id="PS51294">
    <property type="entry name" value="HTH_MYB"/>
    <property type="match status" value="1"/>
</dbReference>
<reference evidence="5" key="2">
    <citation type="submission" date="2015-01" db="EMBL/GenBank/DDBJ databases">
        <title>Evolutionary Origins and Diversification of the Mycorrhizal Mutualists.</title>
        <authorList>
            <consortium name="DOE Joint Genome Institute"/>
            <consortium name="Mycorrhizal Genomics Consortium"/>
            <person name="Kohler A."/>
            <person name="Kuo A."/>
            <person name="Nagy L.G."/>
            <person name="Floudas D."/>
            <person name="Copeland A."/>
            <person name="Barry K.W."/>
            <person name="Cichocki N."/>
            <person name="Veneault-Fourrey C."/>
            <person name="LaButti K."/>
            <person name="Lindquist E.A."/>
            <person name="Lipzen A."/>
            <person name="Lundell T."/>
            <person name="Morin E."/>
            <person name="Murat C."/>
            <person name="Riley R."/>
            <person name="Ohm R."/>
            <person name="Sun H."/>
            <person name="Tunlid A."/>
            <person name="Henrissat B."/>
            <person name="Grigoriev I.V."/>
            <person name="Hibbett D.S."/>
            <person name="Martin F."/>
        </authorList>
    </citation>
    <scope>NUCLEOTIDE SEQUENCE [LARGE SCALE GENOMIC DNA]</scope>
    <source>
        <strain evidence="5">Marx 270</strain>
    </source>
</reference>
<feature type="domain" description="Myb-like" evidence="2">
    <location>
        <begin position="383"/>
        <end position="438"/>
    </location>
</feature>
<organism evidence="4 5">
    <name type="scientific">Pisolithus tinctorius Marx 270</name>
    <dbReference type="NCBI Taxonomy" id="870435"/>
    <lineage>
        <taxon>Eukaryota</taxon>
        <taxon>Fungi</taxon>
        <taxon>Dikarya</taxon>
        <taxon>Basidiomycota</taxon>
        <taxon>Agaricomycotina</taxon>
        <taxon>Agaricomycetes</taxon>
        <taxon>Agaricomycetidae</taxon>
        <taxon>Boletales</taxon>
        <taxon>Sclerodermatineae</taxon>
        <taxon>Pisolithaceae</taxon>
        <taxon>Pisolithus</taxon>
    </lineage>
</organism>
<feature type="region of interest" description="Disordered" evidence="1">
    <location>
        <begin position="187"/>
        <end position="207"/>
    </location>
</feature>
<dbReference type="PROSITE" id="PS50090">
    <property type="entry name" value="MYB_LIKE"/>
    <property type="match status" value="1"/>
</dbReference>
<dbReference type="Proteomes" id="UP000054217">
    <property type="component" value="Unassembled WGS sequence"/>
</dbReference>
<proteinExistence type="predicted"/>
<dbReference type="PANTHER" id="PTHR22705:SF0">
    <property type="entry name" value="ZZ-TYPE ZINC FINGER-CONTAINING PROTEIN 3"/>
    <property type="match status" value="1"/>
</dbReference>
<dbReference type="EMBL" id="KN831950">
    <property type="protein sequence ID" value="KIO11123.1"/>
    <property type="molecule type" value="Genomic_DNA"/>
</dbReference>
<dbReference type="InterPro" id="IPR037830">
    <property type="entry name" value="ZZZ3"/>
</dbReference>
<dbReference type="SUPFAM" id="SSF46689">
    <property type="entry name" value="Homeodomain-like"/>
    <property type="match status" value="1"/>
</dbReference>
<dbReference type="InParanoid" id="A0A0C3JPJ2"/>
<feature type="region of interest" description="Disordered" evidence="1">
    <location>
        <begin position="263"/>
        <end position="367"/>
    </location>
</feature>
<evidence type="ECO:0000313" key="5">
    <source>
        <dbReference type="Proteomes" id="UP000054217"/>
    </source>
</evidence>
<reference evidence="4 5" key="1">
    <citation type="submission" date="2014-04" db="EMBL/GenBank/DDBJ databases">
        <authorList>
            <consortium name="DOE Joint Genome Institute"/>
            <person name="Kuo A."/>
            <person name="Kohler A."/>
            <person name="Costa M.D."/>
            <person name="Nagy L.G."/>
            <person name="Floudas D."/>
            <person name="Copeland A."/>
            <person name="Barry K.W."/>
            <person name="Cichocki N."/>
            <person name="Veneault-Fourrey C."/>
            <person name="LaButti K."/>
            <person name="Lindquist E.A."/>
            <person name="Lipzen A."/>
            <person name="Lundell T."/>
            <person name="Morin E."/>
            <person name="Murat C."/>
            <person name="Sun H."/>
            <person name="Tunlid A."/>
            <person name="Henrissat B."/>
            <person name="Grigoriev I.V."/>
            <person name="Hibbett D.S."/>
            <person name="Martin F."/>
            <person name="Nordberg H.P."/>
            <person name="Cantor M.N."/>
            <person name="Hua S.X."/>
        </authorList>
    </citation>
    <scope>NUCLEOTIDE SEQUENCE [LARGE SCALE GENOMIC DNA]</scope>
    <source>
        <strain evidence="4 5">Marx 270</strain>
    </source>
</reference>
<dbReference type="SMART" id="SM00717">
    <property type="entry name" value="SANT"/>
    <property type="match status" value="1"/>
</dbReference>
<keyword evidence="5" id="KW-1185">Reference proteome</keyword>
<dbReference type="InterPro" id="IPR017930">
    <property type="entry name" value="Myb_dom"/>
</dbReference>
<sequence length="457" mass="50766">MDSRRAETLQALSAYVEHQRTLLARTQADIERLKQLKSEIPVLSDPPPLSDDHHRSSVSVPQLLGSREKILPLECYHPSLSFPDKIDWQSFSTCDPTPLRTLAIRTRLHHTQCSVPQPTQRSPLSALQRFVKDARKIIIDPVLESICGNPHTGEAEPISTTSNCLDNSDSLHEHDCLTTTTTTLPASLSEDESQQPTPLVQESATATRKRERACAKIRELKKRKVRPDLVVGCKLGEEGSDLVFVRHDMEDESAAVDVSVDTPTVTPVDRSSVQEDTAETKGMDTCLVTPSEQAGCSSSSRSNSGPPVHTDTFSRPSRIRKPSLKLQSQDFGEPRSSSPLQPPTPSLGKRSRDACEVKTSTRKPKTEQLSPVTELTVEASKLRSDTYKQAWSISEQHLLERLLEEIPDGERNRWAKISQAMGGRRTPRQVASRVQKYFEKLKRFGLDVDNGKGSVGN</sequence>
<protein>
    <submittedName>
        <fullName evidence="4">Uncharacterized protein</fullName>
    </submittedName>
</protein>
<accession>A0A0C3JPJ2</accession>
<dbReference type="AlphaFoldDB" id="A0A0C3JPJ2"/>
<dbReference type="OrthoDB" id="424753at2759"/>
<dbReference type="Gene3D" id="1.10.10.60">
    <property type="entry name" value="Homeodomain-like"/>
    <property type="match status" value="1"/>
</dbReference>
<dbReference type="PANTHER" id="PTHR22705">
    <property type="entry name" value="ZINC FINGER, ZZ DOMAIN CONTAINING 3"/>
    <property type="match status" value="1"/>
</dbReference>
<feature type="domain" description="HTH myb-type" evidence="3">
    <location>
        <begin position="383"/>
        <end position="442"/>
    </location>
</feature>
<dbReference type="HOGENOM" id="CLU_039073_0_0_1"/>
<gene>
    <name evidence="4" type="ORF">M404DRAFT_994800</name>
</gene>
<evidence type="ECO:0000259" key="2">
    <source>
        <dbReference type="PROSITE" id="PS50090"/>
    </source>
</evidence>
<dbReference type="CDD" id="cd00167">
    <property type="entry name" value="SANT"/>
    <property type="match status" value="1"/>
</dbReference>
<evidence type="ECO:0000259" key="3">
    <source>
        <dbReference type="PROSITE" id="PS51294"/>
    </source>
</evidence>